<evidence type="ECO:0000313" key="2">
    <source>
        <dbReference type="Proteomes" id="UP000256964"/>
    </source>
</evidence>
<proteinExistence type="predicted"/>
<dbReference type="Proteomes" id="UP000256964">
    <property type="component" value="Unassembled WGS sequence"/>
</dbReference>
<protein>
    <submittedName>
        <fullName evidence="1">NAD-P-binding protein</fullName>
    </submittedName>
</protein>
<dbReference type="SUPFAM" id="SSF51735">
    <property type="entry name" value="NAD(P)-binding Rossmann-fold domains"/>
    <property type="match status" value="1"/>
</dbReference>
<dbReference type="Gene3D" id="3.40.50.720">
    <property type="entry name" value="NAD(P)-binding Rossmann-like Domain"/>
    <property type="match status" value="1"/>
</dbReference>
<evidence type="ECO:0000313" key="1">
    <source>
        <dbReference type="EMBL" id="RDX49033.1"/>
    </source>
</evidence>
<keyword evidence="2" id="KW-1185">Reference proteome</keyword>
<sequence length="269" mass="28504">MPSYAIIGASRGIGLEYVRQLAARTDSIELAVVRNAANSTHLHAVIKDLKNVHVLEADVTDYKTLENAAEAASKITGGKLDYLIHTAAYVNMATFWKGFDQFASMDELDSSFRAAFETNALGGIHSVTAFLPLLRAGSAKKIVLLEPGNADPKTVRAYGLAGMAAHHVTKASSLMVMTKWAVMLQDEGFVVVALNPGIVDTTGTIGEHGDPAAHAALSKAVEGFVQRGIPAVLQTPQQSVSAQLKVVDSLKPSDNGLFLDASTGKEYAI</sequence>
<dbReference type="PRINTS" id="PR00081">
    <property type="entry name" value="GDHRDH"/>
</dbReference>
<accession>A0A371D924</accession>
<gene>
    <name evidence="1" type="ORF">OH76DRAFT_621901</name>
</gene>
<organism evidence="1 2">
    <name type="scientific">Lentinus brumalis</name>
    <dbReference type="NCBI Taxonomy" id="2498619"/>
    <lineage>
        <taxon>Eukaryota</taxon>
        <taxon>Fungi</taxon>
        <taxon>Dikarya</taxon>
        <taxon>Basidiomycota</taxon>
        <taxon>Agaricomycotina</taxon>
        <taxon>Agaricomycetes</taxon>
        <taxon>Polyporales</taxon>
        <taxon>Polyporaceae</taxon>
        <taxon>Lentinus</taxon>
    </lineage>
</organism>
<dbReference type="InterPro" id="IPR002347">
    <property type="entry name" value="SDR_fam"/>
</dbReference>
<reference evidence="1 2" key="1">
    <citation type="journal article" date="2018" name="Biotechnol. Biofuels">
        <title>Integrative visual omics of the white-rot fungus Polyporus brumalis exposes the biotechnological potential of its oxidative enzymes for delignifying raw plant biomass.</title>
        <authorList>
            <person name="Miyauchi S."/>
            <person name="Rancon A."/>
            <person name="Drula E."/>
            <person name="Hage H."/>
            <person name="Chaduli D."/>
            <person name="Favel A."/>
            <person name="Grisel S."/>
            <person name="Henrissat B."/>
            <person name="Herpoel-Gimbert I."/>
            <person name="Ruiz-Duenas F.J."/>
            <person name="Chevret D."/>
            <person name="Hainaut M."/>
            <person name="Lin J."/>
            <person name="Wang M."/>
            <person name="Pangilinan J."/>
            <person name="Lipzen A."/>
            <person name="Lesage-Meessen L."/>
            <person name="Navarro D."/>
            <person name="Riley R."/>
            <person name="Grigoriev I.V."/>
            <person name="Zhou S."/>
            <person name="Raouche S."/>
            <person name="Rosso M.N."/>
        </authorList>
    </citation>
    <scope>NUCLEOTIDE SEQUENCE [LARGE SCALE GENOMIC DNA]</scope>
    <source>
        <strain evidence="1 2">BRFM 1820</strain>
    </source>
</reference>
<dbReference type="PANTHER" id="PTHR45458">
    <property type="entry name" value="SHORT-CHAIN DEHYDROGENASE/REDUCTASE SDR"/>
    <property type="match status" value="1"/>
</dbReference>
<dbReference type="AlphaFoldDB" id="A0A371D924"/>
<dbReference type="GO" id="GO:0016616">
    <property type="term" value="F:oxidoreductase activity, acting on the CH-OH group of donors, NAD or NADP as acceptor"/>
    <property type="evidence" value="ECO:0007669"/>
    <property type="project" value="TreeGrafter"/>
</dbReference>
<dbReference type="InterPro" id="IPR036291">
    <property type="entry name" value="NAD(P)-bd_dom_sf"/>
</dbReference>
<name>A0A371D924_9APHY</name>
<dbReference type="InterPro" id="IPR052184">
    <property type="entry name" value="SDR_enzymes"/>
</dbReference>
<dbReference type="PANTHER" id="PTHR45458:SF3">
    <property type="entry name" value="CHAIN DEHYDROGENASE (ATSC), PUTATIVE-RELATED"/>
    <property type="match status" value="1"/>
</dbReference>
<dbReference type="Pfam" id="PF00106">
    <property type="entry name" value="adh_short"/>
    <property type="match status" value="1"/>
</dbReference>
<dbReference type="OrthoDB" id="9876299at2759"/>
<dbReference type="EMBL" id="KZ857408">
    <property type="protein sequence ID" value="RDX49033.1"/>
    <property type="molecule type" value="Genomic_DNA"/>
</dbReference>